<reference evidence="2" key="1">
    <citation type="journal article" date="2014" name="Front. Microbiol.">
        <title>High frequency of phylogenetically diverse reductive dehalogenase-homologous genes in deep subseafloor sedimentary metagenomes.</title>
        <authorList>
            <person name="Kawai M."/>
            <person name="Futagami T."/>
            <person name="Toyoda A."/>
            <person name="Takaki Y."/>
            <person name="Nishi S."/>
            <person name="Hori S."/>
            <person name="Arai W."/>
            <person name="Tsubouchi T."/>
            <person name="Morono Y."/>
            <person name="Uchiyama I."/>
            <person name="Ito T."/>
            <person name="Fujiyama A."/>
            <person name="Inagaki F."/>
            <person name="Takami H."/>
        </authorList>
    </citation>
    <scope>NUCLEOTIDE SEQUENCE</scope>
    <source>
        <strain evidence="2">Expedition CK06-06</strain>
    </source>
</reference>
<dbReference type="SUPFAM" id="SSF50331">
    <property type="entry name" value="MOP-like"/>
    <property type="match status" value="1"/>
</dbReference>
<gene>
    <name evidence="2" type="ORF">S06H3_47620</name>
</gene>
<dbReference type="GO" id="GO:0043190">
    <property type="term" value="C:ATP-binding cassette (ABC) transporter complex"/>
    <property type="evidence" value="ECO:0007669"/>
    <property type="project" value="InterPro"/>
</dbReference>
<dbReference type="GO" id="GO:0022857">
    <property type="term" value="F:transmembrane transporter activity"/>
    <property type="evidence" value="ECO:0007669"/>
    <property type="project" value="InterPro"/>
</dbReference>
<evidence type="ECO:0000259" key="1">
    <source>
        <dbReference type="Pfam" id="PF08402"/>
    </source>
</evidence>
<proteinExistence type="predicted"/>
<dbReference type="GO" id="GO:0005524">
    <property type="term" value="F:ATP binding"/>
    <property type="evidence" value="ECO:0007669"/>
    <property type="project" value="InterPro"/>
</dbReference>
<accession>X1P922</accession>
<organism evidence="2">
    <name type="scientific">marine sediment metagenome</name>
    <dbReference type="NCBI Taxonomy" id="412755"/>
    <lineage>
        <taxon>unclassified sequences</taxon>
        <taxon>metagenomes</taxon>
        <taxon>ecological metagenomes</taxon>
    </lineage>
</organism>
<evidence type="ECO:0000313" key="2">
    <source>
        <dbReference type="EMBL" id="GAI35495.1"/>
    </source>
</evidence>
<dbReference type="InterPro" id="IPR013611">
    <property type="entry name" value="Transp-assoc_OB_typ2"/>
</dbReference>
<dbReference type="Gene3D" id="2.40.50.140">
    <property type="entry name" value="Nucleic acid-binding proteins"/>
    <property type="match status" value="1"/>
</dbReference>
<dbReference type="InterPro" id="IPR012340">
    <property type="entry name" value="NA-bd_OB-fold"/>
</dbReference>
<protein>
    <recommendedName>
        <fullName evidence="1">Transport-associated OB type 2 domain-containing protein</fullName>
    </recommendedName>
</protein>
<sequence length="86" mass="9258">EKDLVLGIRPENVTFSQKTKSNSLPARVYVVETMGSYNIIDVKLGDQTIKVRTAPSIVPDIGETVSISFDAGGINIFDEETGDSVA</sequence>
<dbReference type="AlphaFoldDB" id="X1P922"/>
<dbReference type="InterPro" id="IPR008995">
    <property type="entry name" value="Mo/tungstate-bd_C_term_dom"/>
</dbReference>
<dbReference type="EMBL" id="BARV01029923">
    <property type="protein sequence ID" value="GAI35495.1"/>
    <property type="molecule type" value="Genomic_DNA"/>
</dbReference>
<comment type="caution">
    <text evidence="2">The sequence shown here is derived from an EMBL/GenBank/DDBJ whole genome shotgun (WGS) entry which is preliminary data.</text>
</comment>
<feature type="non-terminal residue" evidence="2">
    <location>
        <position position="1"/>
    </location>
</feature>
<name>X1P922_9ZZZZ</name>
<feature type="domain" description="Transport-associated OB type 2" evidence="1">
    <location>
        <begin position="6"/>
        <end position="73"/>
    </location>
</feature>
<dbReference type="Pfam" id="PF08402">
    <property type="entry name" value="TOBE_2"/>
    <property type="match status" value="1"/>
</dbReference>